<proteinExistence type="predicted"/>
<feature type="compositionally biased region" description="Polar residues" evidence="1">
    <location>
        <begin position="29"/>
        <end position="39"/>
    </location>
</feature>
<reference evidence="2 3" key="1">
    <citation type="submission" date="2021-06" db="EMBL/GenBank/DDBJ databases">
        <authorList>
            <person name="Palmer J.M."/>
        </authorList>
    </citation>
    <scope>NUCLEOTIDE SEQUENCE [LARGE SCALE GENOMIC DNA]</scope>
    <source>
        <strain evidence="2 3">MEX-2019</strain>
        <tissue evidence="2">Muscle</tissue>
    </source>
</reference>
<dbReference type="AlphaFoldDB" id="A0AAV9SQW3"/>
<protein>
    <submittedName>
        <fullName evidence="2">Uncharacterized protein</fullName>
    </submittedName>
</protein>
<sequence length="117" mass="13082">MEVKLKDGAPRCDRHLSVQKELCRKLTPPSRQHSASLSITKKFGTTGCHPHIGWRREPVAPGIPENPPRFPHSPLGMEGEISSVEEEVEEQVGKGPDIPVLWNTAQFIVKMTPERPE</sequence>
<dbReference type="Proteomes" id="UP001311232">
    <property type="component" value="Unassembled WGS sequence"/>
</dbReference>
<gene>
    <name evidence="2" type="ORF">CRENBAI_013427</name>
</gene>
<dbReference type="EMBL" id="JAHHUM010000027">
    <property type="protein sequence ID" value="KAK5623493.1"/>
    <property type="molecule type" value="Genomic_DNA"/>
</dbReference>
<evidence type="ECO:0000313" key="2">
    <source>
        <dbReference type="EMBL" id="KAK5623493.1"/>
    </source>
</evidence>
<feature type="region of interest" description="Disordered" evidence="1">
    <location>
        <begin position="25"/>
        <end position="48"/>
    </location>
</feature>
<accession>A0AAV9SQW3</accession>
<evidence type="ECO:0000313" key="3">
    <source>
        <dbReference type="Proteomes" id="UP001311232"/>
    </source>
</evidence>
<comment type="caution">
    <text evidence="2">The sequence shown here is derived from an EMBL/GenBank/DDBJ whole genome shotgun (WGS) entry which is preliminary data.</text>
</comment>
<evidence type="ECO:0000256" key="1">
    <source>
        <dbReference type="SAM" id="MobiDB-lite"/>
    </source>
</evidence>
<organism evidence="2 3">
    <name type="scientific">Crenichthys baileyi</name>
    <name type="common">White River springfish</name>
    <dbReference type="NCBI Taxonomy" id="28760"/>
    <lineage>
        <taxon>Eukaryota</taxon>
        <taxon>Metazoa</taxon>
        <taxon>Chordata</taxon>
        <taxon>Craniata</taxon>
        <taxon>Vertebrata</taxon>
        <taxon>Euteleostomi</taxon>
        <taxon>Actinopterygii</taxon>
        <taxon>Neopterygii</taxon>
        <taxon>Teleostei</taxon>
        <taxon>Neoteleostei</taxon>
        <taxon>Acanthomorphata</taxon>
        <taxon>Ovalentaria</taxon>
        <taxon>Atherinomorphae</taxon>
        <taxon>Cyprinodontiformes</taxon>
        <taxon>Goodeidae</taxon>
        <taxon>Crenichthys</taxon>
    </lineage>
</organism>
<name>A0AAV9SQW3_9TELE</name>
<keyword evidence="3" id="KW-1185">Reference proteome</keyword>